<gene>
    <name evidence="11" type="ORF">AC529_03305</name>
</gene>
<evidence type="ECO:0000256" key="2">
    <source>
        <dbReference type="ARBA" id="ARBA00001922"/>
    </source>
</evidence>
<dbReference type="UniPathway" id="UPA00945">
    <property type="reaction ID" value="UER00910"/>
</dbReference>
<dbReference type="PROSITE" id="PS00544">
    <property type="entry name" value="METMALONYL_COA_MUTASE"/>
    <property type="match status" value="1"/>
</dbReference>
<evidence type="ECO:0000256" key="8">
    <source>
        <dbReference type="ARBA" id="ARBA00023285"/>
    </source>
</evidence>
<evidence type="ECO:0000256" key="3">
    <source>
        <dbReference type="ARBA" id="ARBA00005146"/>
    </source>
</evidence>
<dbReference type="InterPro" id="IPR058549">
    <property type="entry name" value="MeMalonylCoA_mutase_a/b_site"/>
</dbReference>
<evidence type="ECO:0000256" key="6">
    <source>
        <dbReference type="ARBA" id="ARBA00022628"/>
    </source>
</evidence>
<evidence type="ECO:0000256" key="7">
    <source>
        <dbReference type="ARBA" id="ARBA00023235"/>
    </source>
</evidence>
<comment type="similarity">
    <text evidence="4">Belongs to the methylmalonyl-CoA mutase family.</text>
</comment>
<comment type="cofactor">
    <cofactor evidence="2">
        <name>adenosylcob(III)alamin</name>
        <dbReference type="ChEBI" id="CHEBI:18408"/>
    </cofactor>
</comment>
<protein>
    <recommendedName>
        <fullName evidence="9">Methylmalonyl-CoA mutase small subunit</fullName>
        <ecNumber evidence="9">5.4.99.2</ecNumber>
    </recommendedName>
</protein>
<comment type="pathway">
    <text evidence="3">Metabolic intermediate metabolism; propanoyl-CoA degradation; succinyl-CoA from propanoyl-CoA: step 3/3.</text>
</comment>
<dbReference type="CDD" id="cd03677">
    <property type="entry name" value="MM_CoA_mutase_beta"/>
    <property type="match status" value="1"/>
</dbReference>
<dbReference type="NCBIfam" id="TIGR00642">
    <property type="entry name" value="mmCoA_mut_beta"/>
    <property type="match status" value="1"/>
</dbReference>
<evidence type="ECO:0000256" key="5">
    <source>
        <dbReference type="ARBA" id="ARBA00011870"/>
    </source>
</evidence>
<dbReference type="SUPFAM" id="SSF51703">
    <property type="entry name" value="Cobalamin (vitamin B12)-dependent enzymes"/>
    <property type="match status" value="1"/>
</dbReference>
<dbReference type="OrthoDB" id="9762378at2"/>
<keyword evidence="12" id="KW-1185">Reference proteome</keyword>
<organism evidence="11 12">
    <name type="scientific">Thermobifida cellulosilytica TB100</name>
    <dbReference type="NCBI Taxonomy" id="665004"/>
    <lineage>
        <taxon>Bacteria</taxon>
        <taxon>Bacillati</taxon>
        <taxon>Actinomycetota</taxon>
        <taxon>Actinomycetes</taxon>
        <taxon>Streptosporangiales</taxon>
        <taxon>Nocardiopsidaceae</taxon>
        <taxon>Thermobifida</taxon>
    </lineage>
</organism>
<feature type="domain" description="Methylmalonyl-CoA mutase alpha/beta chain catalytic" evidence="10">
    <location>
        <begin position="58"/>
        <end position="464"/>
    </location>
</feature>
<dbReference type="EMBL" id="LGEM01000016">
    <property type="protein sequence ID" value="KUP97993.1"/>
    <property type="molecule type" value="Genomic_DNA"/>
</dbReference>
<dbReference type="GO" id="GO:0019652">
    <property type="term" value="P:lactate fermentation to propionate and acetate"/>
    <property type="evidence" value="ECO:0007669"/>
    <property type="project" value="InterPro"/>
</dbReference>
<dbReference type="Gene3D" id="1.10.196.20">
    <property type="match status" value="1"/>
</dbReference>
<sequence>MSVPENTATTTGALTLAADFPSVSKEQWRDLVAGVLRKSGVDVDAASGAPESLLSTTTYDGITIQPLYDRDDDIESGFPGIAPFIRGARPQGAVADGWDVRQYHAHPDAAAARRAVLEDLENGVTSIWLGVGAAGVPVDRIGEVLADVHLDLAPVVLDAGADYEAAAAALFTAYADRDLPDSAVSGNLGIDPLGLAARTGERADVAAAARFAAGLAAARPGLRLVVADGTPVHEAGGSEAQELGAAVAAGVAYLRALTDAGLDLADAAARIEFRFAADADQFLTIAKLRAARAMWNRVTEVCGLPEERRGMRQHAVTSAAMMTRRDPYVNMLRTTLACFAAGVGGADAVTVRPFDTALGLPDALARRIARNTQSLLLEESHIARVIDPAGGSFYVERLTAELYQRGWAFFQELEAAGGLAEALACGLVAERVDAVWQQRRVNLAHRRDPLTGVSEFPNLDEPVLERDPAPAAPVSDAPNALPARRYAAEYEALRDRSDATLAETGARPRVFLATLGPVAVHTARATFAANLFQAGGIEPVSGGGAGPQEAAAAFRESGARVACVCSSDRVYAEQAAATVAALREAGAERVLLAGKPSDDLSAAGVDGFVFSGCDALTLLTDLSDFLGAAR</sequence>
<dbReference type="InterPro" id="IPR006099">
    <property type="entry name" value="MeMalonylCoA_mutase_a/b_cat"/>
</dbReference>
<dbReference type="GO" id="GO:0004494">
    <property type="term" value="F:methylmalonyl-CoA mutase activity"/>
    <property type="evidence" value="ECO:0007669"/>
    <property type="project" value="UniProtKB-UniRule"/>
</dbReference>
<evidence type="ECO:0000313" key="11">
    <source>
        <dbReference type="EMBL" id="KUP97993.1"/>
    </source>
</evidence>
<dbReference type="EC" id="5.4.99.2" evidence="9"/>
<dbReference type="STRING" id="665004.AC529_03305"/>
<dbReference type="Pfam" id="PF01642">
    <property type="entry name" value="MM_CoA_mutase"/>
    <property type="match status" value="1"/>
</dbReference>
<keyword evidence="8" id="KW-0170">Cobalt</keyword>
<dbReference type="Gene3D" id="3.20.20.240">
    <property type="entry name" value="Methylmalonyl-CoA mutase"/>
    <property type="match status" value="1"/>
</dbReference>
<keyword evidence="6" id="KW-0846">Cobalamin</keyword>
<dbReference type="AlphaFoldDB" id="A0A147KL64"/>
<comment type="caution">
    <text evidence="11">The sequence shown here is derived from an EMBL/GenBank/DDBJ whole genome shotgun (WGS) entry which is preliminary data.</text>
</comment>
<dbReference type="GO" id="GO:0019678">
    <property type="term" value="P:propionate metabolic process, methylmalonyl pathway"/>
    <property type="evidence" value="ECO:0007669"/>
    <property type="project" value="TreeGrafter"/>
</dbReference>
<evidence type="ECO:0000313" key="12">
    <source>
        <dbReference type="Proteomes" id="UP000074382"/>
    </source>
</evidence>
<dbReference type="RefSeq" id="WP_068756499.1">
    <property type="nucleotide sequence ID" value="NZ_KQ950182.1"/>
</dbReference>
<evidence type="ECO:0000259" key="10">
    <source>
        <dbReference type="Pfam" id="PF01642"/>
    </source>
</evidence>
<name>A0A147KL64_THECS</name>
<comment type="subunit">
    <text evidence="5">Heterodimer of an alpha and a beta chain.</text>
</comment>
<dbReference type="PATRIC" id="fig|665004.4.peg.2593"/>
<dbReference type="Gene3D" id="3.40.50.280">
    <property type="entry name" value="Cobalamin-binding domain"/>
    <property type="match status" value="1"/>
</dbReference>
<dbReference type="Proteomes" id="UP000074382">
    <property type="component" value="Unassembled WGS sequence"/>
</dbReference>
<accession>A0A147KL64</accession>
<reference evidence="12" key="1">
    <citation type="journal article" date="2017" name="Acta Aliment.">
        <title>Plant polysaccharide degrading enzyme system of Thermpbifida cellulosilytica TB100 revealed by de novo genome project data.</title>
        <authorList>
            <person name="Toth A."/>
            <person name="Baka E."/>
            <person name="Luzics S."/>
            <person name="Bata-Vidacs I."/>
            <person name="Nagy I."/>
            <person name="Balint B."/>
            <person name="Herceg R."/>
            <person name="Olasz F."/>
            <person name="Wilk T."/>
            <person name="Nagy T."/>
            <person name="Kriszt B."/>
            <person name="Nagy I."/>
            <person name="Kukolya J."/>
        </authorList>
    </citation>
    <scope>NUCLEOTIDE SEQUENCE [LARGE SCALE GENOMIC DNA]</scope>
    <source>
        <strain evidence="12">TB100</strain>
    </source>
</reference>
<evidence type="ECO:0000256" key="1">
    <source>
        <dbReference type="ARBA" id="ARBA00000290"/>
    </source>
</evidence>
<dbReference type="PANTHER" id="PTHR48101">
    <property type="entry name" value="METHYLMALONYL-COA MUTASE, MITOCHONDRIAL-RELATED"/>
    <property type="match status" value="1"/>
</dbReference>
<dbReference type="GO" id="GO:0031419">
    <property type="term" value="F:cobalamin binding"/>
    <property type="evidence" value="ECO:0007669"/>
    <property type="project" value="UniProtKB-KW"/>
</dbReference>
<dbReference type="InterPro" id="IPR004608">
    <property type="entry name" value="MMCoA_mutase_b"/>
</dbReference>
<dbReference type="InterPro" id="IPR024067">
    <property type="entry name" value="Me-malonyl-CoA_mutase_sm_su_N"/>
</dbReference>
<evidence type="ECO:0000256" key="9">
    <source>
        <dbReference type="NCBIfam" id="TIGR00642"/>
    </source>
</evidence>
<evidence type="ECO:0000256" key="4">
    <source>
        <dbReference type="ARBA" id="ARBA00008465"/>
    </source>
</evidence>
<comment type="catalytic activity">
    <reaction evidence="1">
        <text>(R)-methylmalonyl-CoA = succinyl-CoA</text>
        <dbReference type="Rhea" id="RHEA:22888"/>
        <dbReference type="ChEBI" id="CHEBI:57292"/>
        <dbReference type="ChEBI" id="CHEBI:57326"/>
        <dbReference type="EC" id="5.4.99.2"/>
    </reaction>
</comment>
<dbReference type="GO" id="GO:0005737">
    <property type="term" value="C:cytoplasm"/>
    <property type="evidence" value="ECO:0007669"/>
    <property type="project" value="TreeGrafter"/>
</dbReference>
<dbReference type="InterPro" id="IPR016176">
    <property type="entry name" value="Cbl-dep_enz_cat"/>
</dbReference>
<dbReference type="PANTHER" id="PTHR48101:SF4">
    <property type="entry name" value="METHYLMALONYL-COA MUTASE, MITOCHONDRIAL"/>
    <property type="match status" value="1"/>
</dbReference>
<proteinExistence type="inferred from homology"/>
<keyword evidence="7" id="KW-0413">Isomerase</keyword>